<feature type="domain" description="DUF6532" evidence="2">
    <location>
        <begin position="363"/>
        <end position="580"/>
    </location>
</feature>
<feature type="compositionally biased region" description="Basic and acidic residues" evidence="1">
    <location>
        <begin position="103"/>
        <end position="113"/>
    </location>
</feature>
<name>A0AAW0B2R9_9AGAR</name>
<feature type="compositionally biased region" description="Polar residues" evidence="1">
    <location>
        <begin position="92"/>
        <end position="102"/>
    </location>
</feature>
<dbReference type="Proteomes" id="UP001383192">
    <property type="component" value="Unassembled WGS sequence"/>
</dbReference>
<feature type="compositionally biased region" description="Low complexity" evidence="1">
    <location>
        <begin position="271"/>
        <end position="284"/>
    </location>
</feature>
<organism evidence="3 4">
    <name type="scientific">Paramarasmius palmivorus</name>
    <dbReference type="NCBI Taxonomy" id="297713"/>
    <lineage>
        <taxon>Eukaryota</taxon>
        <taxon>Fungi</taxon>
        <taxon>Dikarya</taxon>
        <taxon>Basidiomycota</taxon>
        <taxon>Agaricomycotina</taxon>
        <taxon>Agaricomycetes</taxon>
        <taxon>Agaricomycetidae</taxon>
        <taxon>Agaricales</taxon>
        <taxon>Marasmiineae</taxon>
        <taxon>Marasmiaceae</taxon>
        <taxon>Paramarasmius</taxon>
    </lineage>
</organism>
<feature type="compositionally biased region" description="Polar residues" evidence="1">
    <location>
        <begin position="302"/>
        <end position="316"/>
    </location>
</feature>
<gene>
    <name evidence="3" type="ORF">VNI00_017986</name>
</gene>
<evidence type="ECO:0000313" key="3">
    <source>
        <dbReference type="EMBL" id="KAK7019709.1"/>
    </source>
</evidence>
<reference evidence="3 4" key="1">
    <citation type="submission" date="2024-01" db="EMBL/GenBank/DDBJ databases">
        <title>A draft genome for a cacao thread blight-causing isolate of Paramarasmius palmivorus.</title>
        <authorList>
            <person name="Baruah I.K."/>
            <person name="Bukari Y."/>
            <person name="Amoako-Attah I."/>
            <person name="Meinhardt L.W."/>
            <person name="Bailey B.A."/>
            <person name="Cohen S.P."/>
        </authorList>
    </citation>
    <scope>NUCLEOTIDE SEQUENCE [LARGE SCALE GENOMIC DNA]</scope>
    <source>
        <strain evidence="3 4">GH-12</strain>
    </source>
</reference>
<dbReference type="Pfam" id="PF20149">
    <property type="entry name" value="DUF6532"/>
    <property type="match status" value="1"/>
</dbReference>
<dbReference type="EMBL" id="JAYKXP010000202">
    <property type="protein sequence ID" value="KAK7019709.1"/>
    <property type="molecule type" value="Genomic_DNA"/>
</dbReference>
<dbReference type="InterPro" id="IPR045341">
    <property type="entry name" value="DUF6532"/>
</dbReference>
<comment type="caution">
    <text evidence="3">The sequence shown here is derived from an EMBL/GenBank/DDBJ whole genome shotgun (WGS) entry which is preliminary data.</text>
</comment>
<feature type="compositionally biased region" description="Basic and acidic residues" evidence="1">
    <location>
        <begin position="163"/>
        <end position="174"/>
    </location>
</feature>
<feature type="region of interest" description="Disordered" evidence="1">
    <location>
        <begin position="1"/>
        <end position="290"/>
    </location>
</feature>
<dbReference type="AlphaFoldDB" id="A0AAW0B2R9"/>
<sequence>MSQPLSRSQKAAVTRARNKQREQEQEQLLQQQVQASGARNSKRHAEERWAGVMPSKRQRVNTAASREPVTDRRQPSSNIQQADGARDDDSEASFSDSGSEHSQGQRDYHHVDDEGGQDDSDNDDLHSVASVDIEATLASEAPDTRRSRQAQHLFDNDEDVEDVPPHDTSLDYGRDVSLPPISHHRRSSSVHSGSSHTSGYNMHPPTTDEEDFQRITNTEDEENPSKGRRLDLRELSAGTQMQQKARDTRDTSRRQGIRNKQPQQPRLVSRQTVQPPTQTGPPTTSKKTVRQQNFDNEAPMVQRSTTGQAQHQTQKVQAKVKPNIEPEAKEWPVCAQLVPHPKGRSTMRLTDQSTEVQRVIQHAIKSTSIDLIYRHAFPDPTELSRTMRKVILASTRSLVQIYPQLGFKHIKERIKYPDHDFTDAMAKPVAERFSTTRGDAKEIADNRIVGYDLSGQKDICKARVRVLLQDDNYTYPGDWDPESSPASQRRRIDEGKPFASSPMIACMRALCKKFDARHASDLFVSSIANTPNELELPPGLVALAATAIFAVLRDWQSGELERLDFEGNIYNRTYNTTLSWFTRAKEHNAMNYHRLMHGLHRLVWEQQDDTTVMTNTMA</sequence>
<evidence type="ECO:0000313" key="4">
    <source>
        <dbReference type="Proteomes" id="UP001383192"/>
    </source>
</evidence>
<evidence type="ECO:0000259" key="2">
    <source>
        <dbReference type="Pfam" id="PF20149"/>
    </source>
</evidence>
<accession>A0AAW0B2R9</accession>
<feature type="compositionally biased region" description="Basic and acidic residues" evidence="1">
    <location>
        <begin position="223"/>
        <end position="234"/>
    </location>
</feature>
<feature type="compositionally biased region" description="Basic and acidic residues" evidence="1">
    <location>
        <begin position="244"/>
        <end position="253"/>
    </location>
</feature>
<evidence type="ECO:0000256" key="1">
    <source>
        <dbReference type="SAM" id="MobiDB-lite"/>
    </source>
</evidence>
<proteinExistence type="predicted"/>
<feature type="compositionally biased region" description="Polar residues" evidence="1">
    <location>
        <begin position="1"/>
        <end position="11"/>
    </location>
</feature>
<keyword evidence="4" id="KW-1185">Reference proteome</keyword>
<protein>
    <recommendedName>
        <fullName evidence="2">DUF6532 domain-containing protein</fullName>
    </recommendedName>
</protein>
<feature type="compositionally biased region" description="Low complexity" evidence="1">
    <location>
        <begin position="189"/>
        <end position="199"/>
    </location>
</feature>
<feature type="region of interest" description="Disordered" evidence="1">
    <location>
        <begin position="301"/>
        <end position="320"/>
    </location>
</feature>
<feature type="compositionally biased region" description="Polar residues" evidence="1">
    <location>
        <begin position="258"/>
        <end position="270"/>
    </location>
</feature>